<proteinExistence type="predicted"/>
<dbReference type="InterPro" id="IPR006571">
    <property type="entry name" value="TLDc_dom"/>
</dbReference>
<dbReference type="AlphaFoldDB" id="A0A8H3L279"/>
<name>A0A8H3L279_9GLOM</name>
<organism evidence="2 3">
    <name type="scientific">Rhizophagus clarus</name>
    <dbReference type="NCBI Taxonomy" id="94130"/>
    <lineage>
        <taxon>Eukaryota</taxon>
        <taxon>Fungi</taxon>
        <taxon>Fungi incertae sedis</taxon>
        <taxon>Mucoromycota</taxon>
        <taxon>Glomeromycotina</taxon>
        <taxon>Glomeromycetes</taxon>
        <taxon>Glomerales</taxon>
        <taxon>Glomeraceae</taxon>
        <taxon>Rhizophagus</taxon>
    </lineage>
</organism>
<reference evidence="2" key="1">
    <citation type="submission" date="2019-10" db="EMBL/GenBank/DDBJ databases">
        <title>Conservation and host-specific expression of non-tandemly repeated heterogenous ribosome RNA gene in arbuscular mycorrhizal fungi.</title>
        <authorList>
            <person name="Maeda T."/>
            <person name="Kobayashi Y."/>
            <person name="Nakagawa T."/>
            <person name="Ezawa T."/>
            <person name="Yamaguchi K."/>
            <person name="Bino T."/>
            <person name="Nishimoto Y."/>
            <person name="Shigenobu S."/>
            <person name="Kawaguchi M."/>
        </authorList>
    </citation>
    <scope>NUCLEOTIDE SEQUENCE</scope>
    <source>
        <strain evidence="2">HR1</strain>
    </source>
</reference>
<dbReference type="OrthoDB" id="298084at2759"/>
<feature type="domain" description="TLDc" evidence="1">
    <location>
        <begin position="65"/>
        <end position="116"/>
    </location>
</feature>
<evidence type="ECO:0000313" key="2">
    <source>
        <dbReference type="EMBL" id="GES78806.1"/>
    </source>
</evidence>
<evidence type="ECO:0000313" key="3">
    <source>
        <dbReference type="Proteomes" id="UP000615446"/>
    </source>
</evidence>
<dbReference type="EMBL" id="BLAL01000040">
    <property type="protein sequence ID" value="GES78806.1"/>
    <property type="molecule type" value="Genomic_DNA"/>
</dbReference>
<accession>A0A8H3L279</accession>
<sequence length="125" mass="14682">MVLQRDDLNMEEIDIWESILRWLFVHYLKIDKDHSIWSSEDLTSWIDNKNNDYTQQNMPYTFDSAQFHQLCDNKGATISLARIKDSKQIVGGYNPLSWNSNGSYMNTSESFLFYITDIRNLSSAK</sequence>
<gene>
    <name evidence="2" type="ORF">RCL2_000611400</name>
</gene>
<evidence type="ECO:0000259" key="1">
    <source>
        <dbReference type="Pfam" id="PF07534"/>
    </source>
</evidence>
<dbReference type="Pfam" id="PF07534">
    <property type="entry name" value="TLD"/>
    <property type="match status" value="1"/>
</dbReference>
<comment type="caution">
    <text evidence="2">The sequence shown here is derived from an EMBL/GenBank/DDBJ whole genome shotgun (WGS) entry which is preliminary data.</text>
</comment>
<protein>
    <submittedName>
        <fullName evidence="2">BTB/POZ protein</fullName>
    </submittedName>
</protein>
<dbReference type="Proteomes" id="UP000615446">
    <property type="component" value="Unassembled WGS sequence"/>
</dbReference>